<keyword evidence="3" id="KW-0132">Cell division</keyword>
<feature type="domain" description="Cyclin C-terminal" evidence="9">
    <location>
        <begin position="210"/>
        <end position="340"/>
    </location>
</feature>
<dbReference type="FunFam" id="1.10.472.10:FF:000070">
    <property type="entry name" value="CYCLIN D32"/>
    <property type="match status" value="1"/>
</dbReference>
<dbReference type="InterPro" id="IPR006671">
    <property type="entry name" value="Cyclin_N"/>
</dbReference>
<dbReference type="SMART" id="SM01332">
    <property type="entry name" value="Cyclin_C"/>
    <property type="match status" value="1"/>
</dbReference>
<dbReference type="CDD" id="cd20543">
    <property type="entry name" value="CYCLIN_AtCycD-like_rpt1"/>
    <property type="match status" value="1"/>
</dbReference>
<dbReference type="GO" id="GO:0048316">
    <property type="term" value="P:seed development"/>
    <property type="evidence" value="ECO:0007669"/>
    <property type="project" value="UniProtKB-ARBA"/>
</dbReference>
<dbReference type="InterPro" id="IPR039361">
    <property type="entry name" value="Cyclin"/>
</dbReference>
<evidence type="ECO:0000256" key="2">
    <source>
        <dbReference type="ARBA" id="ARBA00011177"/>
    </source>
</evidence>
<comment type="subunit">
    <text evidence="2">Interacts with the CDC2 protein kinase to form a serine/threonine kinase holoenzyme complex also known as maturation promoting factor (MPF). The cyclin subunit imparts substrate specificity to the complex.</text>
</comment>
<dbReference type="AlphaFoldDB" id="A0AAN9LW15"/>
<dbReference type="CDD" id="cd20544">
    <property type="entry name" value="CYCLIN_AtCycD-like_rpt2"/>
    <property type="match status" value="1"/>
</dbReference>
<evidence type="ECO:0000256" key="6">
    <source>
        <dbReference type="ARBA" id="ARBA00032263"/>
    </source>
</evidence>
<dbReference type="Pfam" id="PF02984">
    <property type="entry name" value="Cyclin_C"/>
    <property type="match status" value="1"/>
</dbReference>
<comment type="similarity">
    <text evidence="1">Belongs to the cyclin family. Cyclin D subfamily.</text>
</comment>
<evidence type="ECO:0000313" key="10">
    <source>
        <dbReference type="EMBL" id="KAK7343470.1"/>
    </source>
</evidence>
<dbReference type="InterPro" id="IPR013763">
    <property type="entry name" value="Cyclin-like_dom"/>
</dbReference>
<evidence type="ECO:0000256" key="4">
    <source>
        <dbReference type="ARBA" id="ARBA00023127"/>
    </source>
</evidence>
<protein>
    <recommendedName>
        <fullName evidence="6">B-like cyclin</fullName>
    </recommendedName>
</protein>
<evidence type="ECO:0000313" key="11">
    <source>
        <dbReference type="Proteomes" id="UP001367508"/>
    </source>
</evidence>
<keyword evidence="11" id="KW-1185">Reference proteome</keyword>
<dbReference type="GO" id="GO:0010444">
    <property type="term" value="P:guard mother cell differentiation"/>
    <property type="evidence" value="ECO:0007669"/>
    <property type="project" value="UniProtKB-ARBA"/>
</dbReference>
<dbReference type="PANTHER" id="PTHR10177">
    <property type="entry name" value="CYCLINS"/>
    <property type="match status" value="1"/>
</dbReference>
<evidence type="ECO:0000256" key="5">
    <source>
        <dbReference type="ARBA" id="ARBA00023306"/>
    </source>
</evidence>
<dbReference type="InterPro" id="IPR004367">
    <property type="entry name" value="Cyclin_C-dom"/>
</dbReference>
<proteinExistence type="inferred from homology"/>
<dbReference type="SUPFAM" id="SSF47954">
    <property type="entry name" value="Cyclin-like"/>
    <property type="match status" value="2"/>
</dbReference>
<organism evidence="10 11">
    <name type="scientific">Canavalia gladiata</name>
    <name type="common">Sword bean</name>
    <name type="synonym">Dolichos gladiatus</name>
    <dbReference type="NCBI Taxonomy" id="3824"/>
    <lineage>
        <taxon>Eukaryota</taxon>
        <taxon>Viridiplantae</taxon>
        <taxon>Streptophyta</taxon>
        <taxon>Embryophyta</taxon>
        <taxon>Tracheophyta</taxon>
        <taxon>Spermatophyta</taxon>
        <taxon>Magnoliopsida</taxon>
        <taxon>eudicotyledons</taxon>
        <taxon>Gunneridae</taxon>
        <taxon>Pentapetalae</taxon>
        <taxon>rosids</taxon>
        <taxon>fabids</taxon>
        <taxon>Fabales</taxon>
        <taxon>Fabaceae</taxon>
        <taxon>Papilionoideae</taxon>
        <taxon>50 kb inversion clade</taxon>
        <taxon>NPAAA clade</taxon>
        <taxon>indigoferoid/millettioid clade</taxon>
        <taxon>Phaseoleae</taxon>
        <taxon>Canavalia</taxon>
    </lineage>
</organism>
<evidence type="ECO:0000256" key="1">
    <source>
        <dbReference type="ARBA" id="ARBA00009065"/>
    </source>
</evidence>
<reference evidence="10 11" key="1">
    <citation type="submission" date="2024-01" db="EMBL/GenBank/DDBJ databases">
        <title>The genomes of 5 underutilized Papilionoideae crops provide insights into root nodulation and disease resistanc.</title>
        <authorList>
            <person name="Jiang F."/>
        </authorList>
    </citation>
    <scope>NUCLEOTIDE SEQUENCE [LARGE SCALE GENOMIC DNA]</scope>
    <source>
        <strain evidence="10">LVBAO_FW01</strain>
        <tissue evidence="10">Leaves</tissue>
    </source>
</reference>
<evidence type="ECO:0000259" key="9">
    <source>
        <dbReference type="SMART" id="SM01332"/>
    </source>
</evidence>
<name>A0AAN9LW15_CANGL</name>
<accession>A0AAN9LW15</accession>
<evidence type="ECO:0000256" key="7">
    <source>
        <dbReference type="RuleBase" id="RU000383"/>
    </source>
</evidence>
<feature type="domain" description="Cyclin-like" evidence="8">
    <location>
        <begin position="113"/>
        <end position="201"/>
    </location>
</feature>
<dbReference type="EMBL" id="JAYMYQ010000003">
    <property type="protein sequence ID" value="KAK7343470.1"/>
    <property type="molecule type" value="Genomic_DNA"/>
</dbReference>
<evidence type="ECO:0000259" key="8">
    <source>
        <dbReference type="SMART" id="SM00385"/>
    </source>
</evidence>
<dbReference type="Proteomes" id="UP001367508">
    <property type="component" value="Unassembled WGS sequence"/>
</dbReference>
<dbReference type="Pfam" id="PF00134">
    <property type="entry name" value="Cyclin_N"/>
    <property type="match status" value="1"/>
</dbReference>
<keyword evidence="5" id="KW-0131">Cell cycle</keyword>
<comment type="caution">
    <text evidence="10">The sequence shown here is derived from an EMBL/GenBank/DDBJ whole genome shotgun (WGS) entry which is preliminary data.</text>
</comment>
<sequence>MAIQHHNEQLEHNENVSSVLDALYCDEEKWEEEEEEEKEESDVTTNNDDVFLHHTATSLFPLVLLEQDLFWEDEELNSLFSKEKEAYKNNFNNNNNNERLDSSLSQPRREAVEWMLKVNAHYGFSALTATLAVTYLDRFLLSFHFQREKPWMIHLVAVTCISLAAKVEETQVPLLLDLQVQDSKYVFEAKTIQRMELLVLSTLKWKMHPVTPLSFLDHIIRRLGLKNHLHWEFLRSCEHLLLSVLLDSRFVGCLPSVLATATMLHVIDQIEHNGGVEYKNQLLDVLKISKEKVDECYNAILQLSNTNNYGHNKNSGNKRKYEQIPGSPSGVIDAAFSSDGSNDSWAVGSSLYSSPETLFKKSRTQGQQMKLSPLNRVIVGIVGTSP</sequence>
<dbReference type="SMART" id="SM00385">
    <property type="entry name" value="CYCLIN"/>
    <property type="match status" value="1"/>
</dbReference>
<dbReference type="InterPro" id="IPR048258">
    <property type="entry name" value="Cyclins_cyclin-box"/>
</dbReference>
<dbReference type="PROSITE" id="PS00292">
    <property type="entry name" value="CYCLINS"/>
    <property type="match status" value="1"/>
</dbReference>
<evidence type="ECO:0000256" key="3">
    <source>
        <dbReference type="ARBA" id="ARBA00022618"/>
    </source>
</evidence>
<gene>
    <name evidence="10" type="ORF">VNO77_12238</name>
</gene>
<dbReference type="GO" id="GO:0051301">
    <property type="term" value="P:cell division"/>
    <property type="evidence" value="ECO:0007669"/>
    <property type="project" value="UniProtKB-KW"/>
</dbReference>
<dbReference type="FunFam" id="1.10.472.10:FF:000074">
    <property type="entry name" value="D3-type cyclin"/>
    <property type="match status" value="1"/>
</dbReference>
<dbReference type="InterPro" id="IPR036915">
    <property type="entry name" value="Cyclin-like_sf"/>
</dbReference>
<keyword evidence="4 7" id="KW-0195">Cyclin</keyword>
<dbReference type="Gene3D" id="1.10.472.10">
    <property type="entry name" value="Cyclin-like"/>
    <property type="match status" value="2"/>
</dbReference>